<feature type="domain" description="Serpin" evidence="3">
    <location>
        <begin position="1"/>
        <end position="173"/>
    </location>
</feature>
<dbReference type="InterPro" id="IPR023796">
    <property type="entry name" value="Serpin_dom"/>
</dbReference>
<dbReference type="Proteomes" id="UP001283361">
    <property type="component" value="Unassembled WGS sequence"/>
</dbReference>
<dbReference type="Gene3D" id="2.30.39.10">
    <property type="entry name" value="Alpha-1-antitrypsin, domain 1"/>
    <property type="match status" value="1"/>
</dbReference>
<gene>
    <name evidence="4" type="ORF">RRG08_023646</name>
</gene>
<dbReference type="PANTHER" id="PTHR11461:SF211">
    <property type="entry name" value="GH10112P-RELATED"/>
    <property type="match status" value="1"/>
</dbReference>
<evidence type="ECO:0000313" key="5">
    <source>
        <dbReference type="Proteomes" id="UP001283361"/>
    </source>
</evidence>
<dbReference type="InterPro" id="IPR042185">
    <property type="entry name" value="Serpin_sf_2"/>
</dbReference>
<reference evidence="4" key="1">
    <citation type="journal article" date="2023" name="G3 (Bethesda)">
        <title>A reference genome for the long-term kleptoplast-retaining sea slug Elysia crispata morphotype clarki.</title>
        <authorList>
            <person name="Eastman K.E."/>
            <person name="Pendleton A.L."/>
            <person name="Shaikh M.A."/>
            <person name="Suttiyut T."/>
            <person name="Ogas R."/>
            <person name="Tomko P."/>
            <person name="Gavelis G."/>
            <person name="Widhalm J.R."/>
            <person name="Wisecaver J.H."/>
        </authorList>
    </citation>
    <scope>NUCLEOTIDE SEQUENCE</scope>
    <source>
        <strain evidence="4">ECLA1</strain>
    </source>
</reference>
<dbReference type="Gene3D" id="3.30.497.10">
    <property type="entry name" value="Antithrombin, subunit I, domain 2"/>
    <property type="match status" value="2"/>
</dbReference>
<dbReference type="InterPro" id="IPR036186">
    <property type="entry name" value="Serpin_sf"/>
</dbReference>
<dbReference type="AlphaFoldDB" id="A0AAE0XSK4"/>
<dbReference type="PANTHER" id="PTHR11461">
    <property type="entry name" value="SERINE PROTEASE INHIBITOR, SERPIN"/>
    <property type="match status" value="1"/>
</dbReference>
<protein>
    <recommendedName>
        <fullName evidence="3">Serpin domain-containing protein</fullName>
    </recommendedName>
</protein>
<evidence type="ECO:0000256" key="2">
    <source>
        <dbReference type="RuleBase" id="RU000411"/>
    </source>
</evidence>
<comment type="caution">
    <text evidence="4">The sequence shown here is derived from an EMBL/GenBank/DDBJ whole genome shotgun (WGS) entry which is preliminary data.</text>
</comment>
<dbReference type="SUPFAM" id="SSF56574">
    <property type="entry name" value="Serpins"/>
    <property type="match status" value="1"/>
</dbReference>
<dbReference type="GO" id="GO:0005615">
    <property type="term" value="C:extracellular space"/>
    <property type="evidence" value="ECO:0007669"/>
    <property type="project" value="InterPro"/>
</dbReference>
<name>A0AAE0XSK4_9GAST</name>
<keyword evidence="5" id="KW-1185">Reference proteome</keyword>
<dbReference type="Pfam" id="PF00079">
    <property type="entry name" value="Serpin"/>
    <property type="match status" value="2"/>
</dbReference>
<organism evidence="4 5">
    <name type="scientific">Elysia crispata</name>
    <name type="common">lettuce slug</name>
    <dbReference type="NCBI Taxonomy" id="231223"/>
    <lineage>
        <taxon>Eukaryota</taxon>
        <taxon>Metazoa</taxon>
        <taxon>Spiralia</taxon>
        <taxon>Lophotrochozoa</taxon>
        <taxon>Mollusca</taxon>
        <taxon>Gastropoda</taxon>
        <taxon>Heterobranchia</taxon>
        <taxon>Euthyneura</taxon>
        <taxon>Panpulmonata</taxon>
        <taxon>Sacoglossa</taxon>
        <taxon>Placobranchoidea</taxon>
        <taxon>Plakobranchidae</taxon>
        <taxon>Elysia</taxon>
    </lineage>
</organism>
<sequence>MFIPTEPVNADFASDAEAERAKINTWVSEGTQEKIKDLIPQGVLDSLTRMVIVNAIYFKGKDYLSMIVILPSEEFGLQGLVESLNQDNMNELLRSIKPIMVNIFLNLPMFEITSSHSLKKVLSSMGKANFSGITGTNDLYIMETIHKAFIKVNGEGTEAGAATDITINSRWMPKPFHC</sequence>
<dbReference type="InterPro" id="IPR042178">
    <property type="entry name" value="Serpin_sf_1"/>
</dbReference>
<comment type="similarity">
    <text evidence="1 2">Belongs to the serpin family.</text>
</comment>
<dbReference type="InterPro" id="IPR000215">
    <property type="entry name" value="Serpin_fam"/>
</dbReference>
<evidence type="ECO:0000313" key="4">
    <source>
        <dbReference type="EMBL" id="KAK3708237.1"/>
    </source>
</evidence>
<evidence type="ECO:0000256" key="1">
    <source>
        <dbReference type="ARBA" id="ARBA00009500"/>
    </source>
</evidence>
<accession>A0AAE0XSK4</accession>
<proteinExistence type="inferred from homology"/>
<dbReference type="GO" id="GO:0004867">
    <property type="term" value="F:serine-type endopeptidase inhibitor activity"/>
    <property type="evidence" value="ECO:0007669"/>
    <property type="project" value="InterPro"/>
</dbReference>
<dbReference type="EMBL" id="JAWDGP010007701">
    <property type="protein sequence ID" value="KAK3708237.1"/>
    <property type="molecule type" value="Genomic_DNA"/>
</dbReference>
<evidence type="ECO:0000259" key="3">
    <source>
        <dbReference type="SMART" id="SM00093"/>
    </source>
</evidence>
<dbReference type="SMART" id="SM00093">
    <property type="entry name" value="SERPIN"/>
    <property type="match status" value="1"/>
</dbReference>